<dbReference type="EMBL" id="JALJOT010000013">
    <property type="protein sequence ID" value="KAK9904201.1"/>
    <property type="molecule type" value="Genomic_DNA"/>
</dbReference>
<dbReference type="InterPro" id="IPR001623">
    <property type="entry name" value="DnaJ_domain"/>
</dbReference>
<dbReference type="InterPro" id="IPR052423">
    <property type="entry name" value="EMIR"/>
</dbReference>
<dbReference type="PANTHER" id="PTHR44094:SF8">
    <property type="entry name" value="DNAJ HEAT SHOCK N-TERMINAL DOMAIN-CONTAINING PROTEIN-RELATED"/>
    <property type="match status" value="1"/>
</dbReference>
<sequence>MVKETEYYDVLGVASDASAAAIRKAYYVRARTVHPDKNSNNPDAARQFQELSAAYQVLSDPAQRERYDRMGKTALQGEQMMDPAAVFAMLFGSDMFEDYVGQLQMATIATITIENEGREMSQKEVRAKLEPIQQARVGNLAARLRQRLEPYVAGDLAGFERAHAKEAERLAEAAFGEAMLHTIGYMYQREASKELGKGGGPMGNLLGAGEWLRGQGHAVKSQWNAAKGAVDLMQVQKQAQRDLAGGALSEEIVGAYFQVHMNKVLDSFWRINVIDIEATVKAVVHQVLREPLVPASVRKTRAKALKKLGSIFQATKAKYARPTSFPHVSASSPQGSDPHASTPPPTQPSYGAPPPGYGSPQQPFASGPYGPSAAHAYGPPGGYGPSPPAGYGQPPGYGAAGGYGPGPNYGNPYGSYGGQAPSAPSMAQGVPVATQGVHPSYPGQSIYPPPPQGSAQYPRK</sequence>
<accession>A0ABR2YFE3</accession>
<dbReference type="Pfam" id="PF14308">
    <property type="entry name" value="DnaJ-X"/>
    <property type="match status" value="1"/>
</dbReference>
<dbReference type="InterPro" id="IPR036869">
    <property type="entry name" value="J_dom_sf"/>
</dbReference>
<evidence type="ECO:0000313" key="3">
    <source>
        <dbReference type="EMBL" id="KAK9904201.1"/>
    </source>
</evidence>
<dbReference type="Gene3D" id="1.10.287.110">
    <property type="entry name" value="DnaJ domain"/>
    <property type="match status" value="1"/>
</dbReference>
<dbReference type="PROSITE" id="PS50076">
    <property type="entry name" value="DNAJ_2"/>
    <property type="match status" value="1"/>
</dbReference>
<dbReference type="PRINTS" id="PR00625">
    <property type="entry name" value="JDOMAIN"/>
</dbReference>
<dbReference type="Pfam" id="PF00226">
    <property type="entry name" value="DnaJ"/>
    <property type="match status" value="1"/>
</dbReference>
<dbReference type="CDD" id="cd06257">
    <property type="entry name" value="DnaJ"/>
    <property type="match status" value="1"/>
</dbReference>
<dbReference type="PANTHER" id="PTHR44094">
    <property type="entry name" value="DNAJ HEAT SHOCK N-TERMINAL DOMAIN-CONTAINING PROTEIN"/>
    <property type="match status" value="1"/>
</dbReference>
<feature type="domain" description="J" evidence="2">
    <location>
        <begin position="6"/>
        <end position="71"/>
    </location>
</feature>
<dbReference type="SUPFAM" id="SSF46565">
    <property type="entry name" value="Chaperone J-domain"/>
    <property type="match status" value="1"/>
</dbReference>
<feature type="compositionally biased region" description="Pro residues" evidence="1">
    <location>
        <begin position="341"/>
        <end position="357"/>
    </location>
</feature>
<dbReference type="InterPro" id="IPR026894">
    <property type="entry name" value="DnaJ_X"/>
</dbReference>
<reference evidence="3 4" key="1">
    <citation type="journal article" date="2024" name="Nat. Commun.">
        <title>Phylogenomics reveals the evolutionary origins of lichenization in chlorophyte algae.</title>
        <authorList>
            <person name="Puginier C."/>
            <person name="Libourel C."/>
            <person name="Otte J."/>
            <person name="Skaloud P."/>
            <person name="Haon M."/>
            <person name="Grisel S."/>
            <person name="Petersen M."/>
            <person name="Berrin J.G."/>
            <person name="Delaux P.M."/>
            <person name="Dal Grande F."/>
            <person name="Keller J."/>
        </authorList>
    </citation>
    <scope>NUCLEOTIDE SEQUENCE [LARGE SCALE GENOMIC DNA]</scope>
    <source>
        <strain evidence="3 4">SAG 216-7</strain>
    </source>
</reference>
<evidence type="ECO:0000256" key="1">
    <source>
        <dbReference type="SAM" id="MobiDB-lite"/>
    </source>
</evidence>
<comment type="caution">
    <text evidence="3">The sequence shown here is derived from an EMBL/GenBank/DDBJ whole genome shotgun (WGS) entry which is preliminary data.</text>
</comment>
<dbReference type="PROSITE" id="PS00636">
    <property type="entry name" value="DNAJ_1"/>
    <property type="match status" value="1"/>
</dbReference>
<organism evidence="3 4">
    <name type="scientific">Coccomyxa subellipsoidea</name>
    <dbReference type="NCBI Taxonomy" id="248742"/>
    <lineage>
        <taxon>Eukaryota</taxon>
        <taxon>Viridiplantae</taxon>
        <taxon>Chlorophyta</taxon>
        <taxon>core chlorophytes</taxon>
        <taxon>Trebouxiophyceae</taxon>
        <taxon>Trebouxiophyceae incertae sedis</taxon>
        <taxon>Coccomyxaceae</taxon>
        <taxon>Coccomyxa</taxon>
    </lineage>
</organism>
<keyword evidence="4" id="KW-1185">Reference proteome</keyword>
<dbReference type="Proteomes" id="UP001491310">
    <property type="component" value="Unassembled WGS sequence"/>
</dbReference>
<evidence type="ECO:0000259" key="2">
    <source>
        <dbReference type="PROSITE" id="PS50076"/>
    </source>
</evidence>
<gene>
    <name evidence="3" type="ORF">WJX75_006680</name>
</gene>
<protein>
    <recommendedName>
        <fullName evidence="2">J domain-containing protein</fullName>
    </recommendedName>
</protein>
<name>A0ABR2YFE3_9CHLO</name>
<feature type="region of interest" description="Disordered" evidence="1">
    <location>
        <begin position="322"/>
        <end position="460"/>
    </location>
</feature>
<dbReference type="SMART" id="SM00271">
    <property type="entry name" value="DnaJ"/>
    <property type="match status" value="1"/>
</dbReference>
<evidence type="ECO:0000313" key="4">
    <source>
        <dbReference type="Proteomes" id="UP001491310"/>
    </source>
</evidence>
<feature type="compositionally biased region" description="Gly residues" evidence="1">
    <location>
        <begin position="393"/>
        <end position="407"/>
    </location>
</feature>
<proteinExistence type="predicted"/>
<feature type="compositionally biased region" description="Low complexity" evidence="1">
    <location>
        <begin position="358"/>
        <end position="378"/>
    </location>
</feature>
<dbReference type="InterPro" id="IPR018253">
    <property type="entry name" value="DnaJ_domain_CS"/>
</dbReference>